<evidence type="ECO:0000313" key="2">
    <source>
        <dbReference type="Proteomes" id="UP000184782"/>
    </source>
</evidence>
<protein>
    <submittedName>
        <fullName evidence="1">Uncharacterized protein</fullName>
    </submittedName>
</protein>
<dbReference type="RefSeq" id="WP_074231629.1">
    <property type="nucleotide sequence ID" value="NZ_FSRQ01000003.1"/>
</dbReference>
<evidence type="ECO:0000313" key="1">
    <source>
        <dbReference type="EMBL" id="SIO29880.1"/>
    </source>
</evidence>
<proteinExistence type="predicted"/>
<organism evidence="1 2">
    <name type="scientific">Chryseobacterium scophthalmum</name>
    <dbReference type="NCBI Taxonomy" id="59733"/>
    <lineage>
        <taxon>Bacteria</taxon>
        <taxon>Pseudomonadati</taxon>
        <taxon>Bacteroidota</taxon>
        <taxon>Flavobacteriia</taxon>
        <taxon>Flavobacteriales</taxon>
        <taxon>Weeksellaceae</taxon>
        <taxon>Chryseobacterium group</taxon>
        <taxon>Chryseobacterium</taxon>
    </lineage>
</organism>
<dbReference type="STRING" id="59733.SAMN05421769_3313"/>
<name>A0A1N6ICX8_9FLAO</name>
<dbReference type="EMBL" id="FSRQ01000003">
    <property type="protein sequence ID" value="SIO29880.1"/>
    <property type="molecule type" value="Genomic_DNA"/>
</dbReference>
<sequence>MKKNYLLFLFLILGYNIYGQTGSVGIGTSAPNESAILDLVSGNKGFMLPKVSLNPSNVSDYSFMIAKPTESLLVYNTNAGFPGGKGLYYWDSTKWVFYFSSANINLLLGITKYYSKIYNTGVATSNYPADATSVNSFVNGSVLASPWVEIADPSPFSFVIDRAANNAVITFTGMLQLNNTSSSSESVTYGLGIFVDDKLITSKSATMNVDNACAFREFTITGLINNLSVGTHNLKLAVMNRSSTTTGTINYGQKGASCSNISNDEAKISAIVLVNQPLPY</sequence>
<dbReference type="AlphaFoldDB" id="A0A1N6ICX8"/>
<reference evidence="2" key="1">
    <citation type="submission" date="2016-12" db="EMBL/GenBank/DDBJ databases">
        <authorList>
            <person name="Varghese N."/>
            <person name="Submissions S."/>
        </authorList>
    </citation>
    <scope>NUCLEOTIDE SEQUENCE [LARGE SCALE GENOMIC DNA]</scope>
    <source>
        <strain evidence="2">DSM 16779</strain>
    </source>
</reference>
<dbReference type="Proteomes" id="UP000184782">
    <property type="component" value="Unassembled WGS sequence"/>
</dbReference>
<gene>
    <name evidence="1" type="ORF">SAMN05421769_3313</name>
</gene>
<dbReference type="OrthoDB" id="933310at2"/>
<accession>A0A1N6ICX8</accession>
<keyword evidence="2" id="KW-1185">Reference proteome</keyword>